<dbReference type="InterPro" id="IPR003423">
    <property type="entry name" value="OMP_efflux"/>
</dbReference>
<feature type="compositionally biased region" description="Basic and acidic residues" evidence="3">
    <location>
        <begin position="104"/>
        <end position="115"/>
    </location>
</feature>
<accession>A0ABS6BIZ8</accession>
<gene>
    <name evidence="4" type="ORF">KOF26_06865</name>
</gene>
<evidence type="ECO:0000313" key="4">
    <source>
        <dbReference type="EMBL" id="MBU3077587.1"/>
    </source>
</evidence>
<dbReference type="Proteomes" id="UP000776276">
    <property type="component" value="Unassembled WGS sequence"/>
</dbReference>
<keyword evidence="2" id="KW-0564">Palmitate</keyword>
<dbReference type="RefSeq" id="WP_216323093.1">
    <property type="nucleotide sequence ID" value="NZ_JAHKRT010000003.1"/>
</dbReference>
<dbReference type="InterPro" id="IPR010131">
    <property type="entry name" value="MdtP/NodT-like"/>
</dbReference>
<comment type="subcellular location">
    <subcellularLocation>
        <location evidence="2">Cell membrane</location>
        <topology evidence="2">Lipid-anchor</topology>
    </subcellularLocation>
</comment>
<dbReference type="Pfam" id="PF02321">
    <property type="entry name" value="OEP"/>
    <property type="match status" value="2"/>
</dbReference>
<keyword evidence="5" id="KW-1185">Reference proteome</keyword>
<sequence length="465" mass="48779">MRPILLAAAAALGGCSFAPPYRPPTVATPAAYKEAGAWTPAAPGAIAAGEWWRGYGDETLNLLEARIASANPGLAVALARYDQAQADLVRIGAGRVPSAGIDVDVSRNRQSDNRPLRGQNQPDIYSADTIEVGAGFELDLWGRVRNAVAARRAETEASADDVAGVRLSLQSRLAAAYVTLRGLDQRIALLTATVDAYDKADAMTKRRFAAGIASGLDVSRAGAQRAEAQARLFDARAGRALAEHAIASLVGTPAPDFSVTPSVASLELPPVPAGVPAALLERRPDIAAAERRMAAANAEIGVAKAAFFPAITLGGGVGFQNTGMDGLLSAPNLIWSVGPGAVFNLFDGGRRRGGLALARARWREATARYRAAVLQAFEEVENGLALLHHLDGEALAQDDAVRQATQTEALSMNRYVKGAVDYLDVVTAQTTALRTRLDALDLQTRRLKASIQLNAALGGGWHDAG</sequence>
<dbReference type="PANTHER" id="PTHR30203:SF33">
    <property type="entry name" value="BLR4455 PROTEIN"/>
    <property type="match status" value="1"/>
</dbReference>
<keyword evidence="2" id="KW-1134">Transmembrane beta strand</keyword>
<keyword evidence="2" id="KW-0812">Transmembrane</keyword>
<feature type="region of interest" description="Disordered" evidence="3">
    <location>
        <begin position="102"/>
        <end position="122"/>
    </location>
</feature>
<dbReference type="NCBIfam" id="TIGR01845">
    <property type="entry name" value="outer_NodT"/>
    <property type="match status" value="1"/>
</dbReference>
<feature type="signal peptide" evidence="2">
    <location>
        <begin position="1"/>
        <end position="18"/>
    </location>
</feature>
<dbReference type="EMBL" id="JAHKRT010000003">
    <property type="protein sequence ID" value="MBU3077587.1"/>
    <property type="molecule type" value="Genomic_DNA"/>
</dbReference>
<name>A0ABS6BIZ8_9SPHN</name>
<reference evidence="4 5" key="1">
    <citation type="submission" date="2021-06" db="EMBL/GenBank/DDBJ databases">
        <title>Sphingomonas sp. XMGL2, whole genome shotgun sequencing project.</title>
        <authorList>
            <person name="Zhao G."/>
            <person name="Shen L."/>
        </authorList>
    </citation>
    <scope>NUCLEOTIDE SEQUENCE [LARGE SCALE GENOMIC DNA]</scope>
    <source>
        <strain evidence="4 5">XMGL2</strain>
    </source>
</reference>
<keyword evidence="2" id="KW-0449">Lipoprotein</keyword>
<evidence type="ECO:0000313" key="5">
    <source>
        <dbReference type="Proteomes" id="UP000776276"/>
    </source>
</evidence>
<feature type="chain" id="PRO_5044954430" evidence="2">
    <location>
        <begin position="19"/>
        <end position="465"/>
    </location>
</feature>
<evidence type="ECO:0000256" key="1">
    <source>
        <dbReference type="ARBA" id="ARBA00007613"/>
    </source>
</evidence>
<proteinExistence type="inferred from homology"/>
<dbReference type="PROSITE" id="PS51257">
    <property type="entry name" value="PROKAR_LIPOPROTEIN"/>
    <property type="match status" value="1"/>
</dbReference>
<keyword evidence="2" id="KW-0472">Membrane</keyword>
<evidence type="ECO:0000256" key="3">
    <source>
        <dbReference type="SAM" id="MobiDB-lite"/>
    </source>
</evidence>
<evidence type="ECO:0000256" key="2">
    <source>
        <dbReference type="RuleBase" id="RU362097"/>
    </source>
</evidence>
<keyword evidence="2" id="KW-0732">Signal</keyword>
<dbReference type="PANTHER" id="PTHR30203">
    <property type="entry name" value="OUTER MEMBRANE CATION EFFLUX PROTEIN"/>
    <property type="match status" value="1"/>
</dbReference>
<comment type="similarity">
    <text evidence="1 2">Belongs to the outer membrane factor (OMF) (TC 1.B.17) family.</text>
</comment>
<protein>
    <submittedName>
        <fullName evidence="4">Efflux transporter outer membrane subunit</fullName>
    </submittedName>
</protein>
<organism evidence="4 5">
    <name type="scientific">Sphingomonas quercus</name>
    <dbReference type="NCBI Taxonomy" id="2842451"/>
    <lineage>
        <taxon>Bacteria</taxon>
        <taxon>Pseudomonadati</taxon>
        <taxon>Pseudomonadota</taxon>
        <taxon>Alphaproteobacteria</taxon>
        <taxon>Sphingomonadales</taxon>
        <taxon>Sphingomonadaceae</taxon>
        <taxon>Sphingomonas</taxon>
    </lineage>
</organism>
<comment type="caution">
    <text evidence="4">The sequence shown here is derived from an EMBL/GenBank/DDBJ whole genome shotgun (WGS) entry which is preliminary data.</text>
</comment>